<dbReference type="Pfam" id="PF25171">
    <property type="entry name" value="Beta-prop_WDR36-Utp21_1st"/>
    <property type="match status" value="1"/>
</dbReference>
<dbReference type="InterPro" id="IPR007319">
    <property type="entry name" value="WDR36/Utp21_C"/>
</dbReference>
<keyword evidence="1 3" id="KW-0853">WD repeat</keyword>
<dbReference type="PANTHER" id="PTHR22840:SF12">
    <property type="entry name" value="WD REPEAT-CONTAINING PROTEIN 36"/>
    <property type="match status" value="1"/>
</dbReference>
<dbReference type="InterPro" id="IPR059157">
    <property type="entry name" value="WDR36-Utp21_N"/>
</dbReference>
<name>A0A6J0C7U1_NEOLC</name>
<dbReference type="PROSITE" id="PS00678">
    <property type="entry name" value="WD_REPEATS_1"/>
    <property type="match status" value="1"/>
</dbReference>
<dbReference type="SMART" id="SM00320">
    <property type="entry name" value="WD40"/>
    <property type="match status" value="9"/>
</dbReference>
<feature type="repeat" description="WD" evidence="3">
    <location>
        <begin position="560"/>
        <end position="601"/>
    </location>
</feature>
<dbReference type="Proteomes" id="UP000829291">
    <property type="component" value="Chromosome 1"/>
</dbReference>
<dbReference type="InterPro" id="IPR019775">
    <property type="entry name" value="WD40_repeat_CS"/>
</dbReference>
<dbReference type="SUPFAM" id="SSF50978">
    <property type="entry name" value="WD40 repeat-like"/>
    <property type="match status" value="2"/>
</dbReference>
<dbReference type="RefSeq" id="XP_015522612.1">
    <property type="nucleotide sequence ID" value="XM_015667126.2"/>
</dbReference>
<evidence type="ECO:0000256" key="2">
    <source>
        <dbReference type="ARBA" id="ARBA00022737"/>
    </source>
</evidence>
<dbReference type="InParanoid" id="A0A6J0C7U1"/>
<evidence type="ECO:0000259" key="4">
    <source>
        <dbReference type="Pfam" id="PF04192"/>
    </source>
</evidence>
<dbReference type="GO" id="GO:0006364">
    <property type="term" value="P:rRNA processing"/>
    <property type="evidence" value="ECO:0007669"/>
    <property type="project" value="InterPro"/>
</dbReference>
<feature type="repeat" description="WD" evidence="3">
    <location>
        <begin position="266"/>
        <end position="297"/>
    </location>
</feature>
<dbReference type="InterPro" id="IPR015943">
    <property type="entry name" value="WD40/YVTN_repeat-like_dom_sf"/>
</dbReference>
<sequence length="891" mass="99028">MSHSKIFSGNRALGYVSNHIPVVTRYIQRRKENLIVTCVGKAFHTYGCSHFTLLSVSGVHDGEITCMTADAYHIYTASDNKIYAWRRGSELKHTYKGHECPIHILHPFGPHLISIDEDSNLKLWDIRSEENVLELNFANSIFQITTIVHPSTYINKILLGSEQGQLQIWNLKSAKMIYTFKGWSSPVSVLEQAPAVDVIAIGLANGKIVLHNIKYDESIVEFIQDWGLVTSIAFRSDGHPIMATGSLAGHVVFWNLEQRKVDCQLLNAHFGAVTGLNSLPNEPLIVTSSPDNSLKLWIFDLADGGARLLRIREGHAEPPTFIRFHGSNGHNILSAGGDSSLRIFSTITETYNKSLGRASFNRKASKKKSRAVEDPLIMPPITLFTSESTREKDWDNVAALHLGLGVVTTWSYDKIKMGELKLLPDRFKHNPSATATSLCITHCGNFVIIGYSTGHVDRFNIQSGIYRATYGGENGGHTAPVSGVAVDTLNQFVITAGRDATIKFWSFKQTKDSSPRTVIEVKEPVEWLRTHAETSLIALALEDLSIILIDLDTRRLVRHFNGHTSRITDATFSPDARWLITASMDCTIRTWDIPSAQLIDIFSVEEACTSLHFSPTGEYLATSHVCNLGIYLWSNRTLYSHVSLTSIPSDLSGPVLALPGSAPEPNQLSVDSEDRDGGENVEFVSPEQIHSKLITMSSLANSRWQNLLNIDIVKKRNKPKEAPKAPPAAPFFLPTIPSLEVQFDLGEATDKDQASKLLTPTNFDSLTVFGKLLQLSSETDDFSEVIERFKSLGPSAIDFEIQSLALHSGGSIVIMLQFLKMIRSMMKSKKDFELAQAYLGAFLKSHGETIAADQQLREYLPKVQKAQLASWTTLRDNLFYNLSVVQHLKRV</sequence>
<evidence type="ECO:0000256" key="1">
    <source>
        <dbReference type="ARBA" id="ARBA00022574"/>
    </source>
</evidence>
<protein>
    <submittedName>
        <fullName evidence="7">WD repeat-containing protein 36</fullName>
    </submittedName>
</protein>
<keyword evidence="2" id="KW-0677">Repeat</keyword>
<feature type="repeat" description="WD" evidence="3">
    <location>
        <begin position="474"/>
        <end position="515"/>
    </location>
</feature>
<dbReference type="OrthoDB" id="10250769at2759"/>
<dbReference type="PANTHER" id="PTHR22840">
    <property type="entry name" value="WD REPEAT-CONTAINING PROTEIN 36"/>
    <property type="match status" value="1"/>
</dbReference>
<dbReference type="PROSITE" id="PS50294">
    <property type="entry name" value="WD_REPEATS_REGION"/>
    <property type="match status" value="3"/>
</dbReference>
<dbReference type="FunCoup" id="A0A6J0C7U1">
    <property type="interactions" value="1541"/>
</dbReference>
<proteinExistence type="predicted"/>
<organism evidence="7">
    <name type="scientific">Neodiprion lecontei</name>
    <name type="common">Redheaded pine sawfly</name>
    <dbReference type="NCBI Taxonomy" id="441921"/>
    <lineage>
        <taxon>Eukaryota</taxon>
        <taxon>Metazoa</taxon>
        <taxon>Ecdysozoa</taxon>
        <taxon>Arthropoda</taxon>
        <taxon>Hexapoda</taxon>
        <taxon>Insecta</taxon>
        <taxon>Pterygota</taxon>
        <taxon>Neoptera</taxon>
        <taxon>Endopterygota</taxon>
        <taxon>Hymenoptera</taxon>
        <taxon>Tenthredinoidea</taxon>
        <taxon>Diprionidae</taxon>
        <taxon>Diprioninae</taxon>
        <taxon>Neodiprion</taxon>
    </lineage>
</organism>
<feature type="domain" description="WDR36/Utp21 N-terminal" evidence="5">
    <location>
        <begin position="35"/>
        <end position="300"/>
    </location>
</feature>
<feature type="repeat" description="WD" evidence="3">
    <location>
        <begin position="105"/>
        <end position="134"/>
    </location>
</feature>
<accession>A0A6J0C7U1</accession>
<reference evidence="7" key="1">
    <citation type="submission" date="2025-08" db="UniProtKB">
        <authorList>
            <consortium name="RefSeq"/>
        </authorList>
    </citation>
    <scope>IDENTIFICATION</scope>
    <source>
        <tissue evidence="7">Thorax and Abdomen</tissue>
    </source>
</reference>
<dbReference type="Gene3D" id="2.130.10.10">
    <property type="entry name" value="YVTN repeat-like/Quinoprotein amine dehydrogenase"/>
    <property type="match status" value="2"/>
</dbReference>
<evidence type="ECO:0000313" key="7">
    <source>
        <dbReference type="RefSeq" id="XP_015522612.1"/>
    </source>
</evidence>
<dbReference type="InterPro" id="IPR036322">
    <property type="entry name" value="WD40_repeat_dom_sf"/>
</dbReference>
<feature type="domain" description="WDR36/Utp21 C-terminal" evidence="4">
    <location>
        <begin position="687"/>
        <end position="889"/>
    </location>
</feature>
<dbReference type="KEGG" id="nlo:107226343"/>
<evidence type="ECO:0000256" key="3">
    <source>
        <dbReference type="PROSITE-ProRule" id="PRU00221"/>
    </source>
</evidence>
<evidence type="ECO:0000313" key="6">
    <source>
        <dbReference type="Proteomes" id="UP000829291"/>
    </source>
</evidence>
<dbReference type="FunFam" id="2.130.10.10:FF:000109">
    <property type="entry name" value="WD repeat domain 36"/>
    <property type="match status" value="1"/>
</dbReference>
<dbReference type="GeneID" id="107226343"/>
<dbReference type="InterPro" id="IPR001680">
    <property type="entry name" value="WD40_rpt"/>
</dbReference>
<gene>
    <name evidence="7" type="primary">LOC107226343</name>
</gene>
<dbReference type="Pfam" id="PF04192">
    <property type="entry name" value="Utp21"/>
    <property type="match status" value="1"/>
</dbReference>
<dbReference type="SUPFAM" id="SSF117289">
    <property type="entry name" value="Nucleoporin domain"/>
    <property type="match status" value="1"/>
</dbReference>
<evidence type="ECO:0000259" key="5">
    <source>
        <dbReference type="Pfam" id="PF25171"/>
    </source>
</evidence>
<dbReference type="AlphaFoldDB" id="A0A6J0C7U1"/>
<dbReference type="GO" id="GO:0032040">
    <property type="term" value="C:small-subunit processome"/>
    <property type="evidence" value="ECO:0007669"/>
    <property type="project" value="InterPro"/>
</dbReference>
<keyword evidence="6" id="KW-1185">Reference proteome</keyword>
<dbReference type="GO" id="GO:0034388">
    <property type="term" value="C:Pwp2p-containing subcomplex of 90S preribosome"/>
    <property type="evidence" value="ECO:0007669"/>
    <property type="project" value="TreeGrafter"/>
</dbReference>
<dbReference type="Pfam" id="PF25168">
    <property type="entry name" value="Beta-prop_WDR36-Utp21_2nd"/>
    <property type="match status" value="1"/>
</dbReference>
<dbReference type="PROSITE" id="PS50082">
    <property type="entry name" value="WD_REPEATS_2"/>
    <property type="match status" value="4"/>
</dbReference>